<dbReference type="Proteomes" id="UP000499080">
    <property type="component" value="Unassembled WGS sequence"/>
</dbReference>
<comment type="caution">
    <text evidence="1">The sequence shown here is derived from an EMBL/GenBank/DDBJ whole genome shotgun (WGS) entry which is preliminary data.</text>
</comment>
<proteinExistence type="predicted"/>
<gene>
    <name evidence="1" type="ORF">AVEN_147472_1</name>
</gene>
<evidence type="ECO:0000313" key="1">
    <source>
        <dbReference type="EMBL" id="GBN30489.1"/>
    </source>
</evidence>
<dbReference type="EMBL" id="BGPR01206093">
    <property type="protein sequence ID" value="GBN30489.1"/>
    <property type="molecule type" value="Genomic_DNA"/>
</dbReference>
<reference evidence="1 2" key="1">
    <citation type="journal article" date="2019" name="Sci. Rep.">
        <title>Orb-weaving spider Araneus ventricosus genome elucidates the spidroin gene catalogue.</title>
        <authorList>
            <person name="Kono N."/>
            <person name="Nakamura H."/>
            <person name="Ohtoshi R."/>
            <person name="Moran D.A.P."/>
            <person name="Shinohara A."/>
            <person name="Yoshida Y."/>
            <person name="Fujiwara M."/>
            <person name="Mori M."/>
            <person name="Tomita M."/>
            <person name="Arakawa K."/>
        </authorList>
    </citation>
    <scope>NUCLEOTIDE SEQUENCE [LARGE SCALE GENOMIC DNA]</scope>
</reference>
<organism evidence="1 2">
    <name type="scientific">Araneus ventricosus</name>
    <name type="common">Orbweaver spider</name>
    <name type="synonym">Epeira ventricosa</name>
    <dbReference type="NCBI Taxonomy" id="182803"/>
    <lineage>
        <taxon>Eukaryota</taxon>
        <taxon>Metazoa</taxon>
        <taxon>Ecdysozoa</taxon>
        <taxon>Arthropoda</taxon>
        <taxon>Chelicerata</taxon>
        <taxon>Arachnida</taxon>
        <taxon>Araneae</taxon>
        <taxon>Araneomorphae</taxon>
        <taxon>Entelegynae</taxon>
        <taxon>Araneoidea</taxon>
        <taxon>Araneidae</taxon>
        <taxon>Araneus</taxon>
    </lineage>
</organism>
<evidence type="ECO:0000313" key="2">
    <source>
        <dbReference type="Proteomes" id="UP000499080"/>
    </source>
</evidence>
<dbReference type="AlphaFoldDB" id="A0A4Y2MVD9"/>
<accession>A0A4Y2MVD9</accession>
<protein>
    <submittedName>
        <fullName evidence="1">Uncharacterized protein</fullName>
    </submittedName>
</protein>
<keyword evidence="2" id="KW-1185">Reference proteome</keyword>
<name>A0A4Y2MVD9_ARAVE</name>
<sequence>MIRKTENALSEKIDALERQNIKHIDIPPIPLMDLSKYGAYLPFGEKCIHFIVDASDYTWFEISSLCEVFNVKPDIFEPKTEIFYLTDSPNDEKSFMNEIDIFLTPLVDKSEFTDWYSNYAVPRITSFIVNRTDYNENKYRRILNLEFEIVRKALKDNIEKLREQETLNVKV</sequence>